<dbReference type="Pfam" id="PF03575">
    <property type="entry name" value="Peptidase_S51"/>
    <property type="match status" value="1"/>
</dbReference>
<keyword evidence="2" id="KW-0645">Protease</keyword>
<dbReference type="Proteomes" id="UP001447516">
    <property type="component" value="Unassembled WGS sequence"/>
</dbReference>
<proteinExistence type="inferred from homology"/>
<dbReference type="RefSeq" id="WP_346225408.1">
    <property type="nucleotide sequence ID" value="NZ_JBDJAW010000005.1"/>
</dbReference>
<dbReference type="InterPro" id="IPR005320">
    <property type="entry name" value="Peptidase_S51"/>
</dbReference>
<gene>
    <name evidence="5" type="ORF">AAH991_09610</name>
</gene>
<evidence type="ECO:0000256" key="4">
    <source>
        <dbReference type="ARBA" id="ARBA00022825"/>
    </source>
</evidence>
<protein>
    <submittedName>
        <fullName evidence="5">Type 1 glutamine amidotransferase-like domain-containing protein</fullName>
    </submittedName>
</protein>
<keyword evidence="4" id="KW-0720">Serine protease</keyword>
<evidence type="ECO:0000313" key="6">
    <source>
        <dbReference type="Proteomes" id="UP001447516"/>
    </source>
</evidence>
<sequence>MRLLLTSAGIANASIHTALVDLLGKPISESNALCIPTAAYGHPQVTPVGAWRFISGKSALPMCELGWKSVGVLELTALPSIGAERWVPWVREADVLLVNGGDALYLCHWMRQSGLADLLPSLSETVWAGLSAGSMVMTPRIGEDFVQWKSPSGDDSALGVVDFSIFPHLDHELLPENTMAEAERWAAGLPNRAYAIDDETAIKVIDGHVEVISEGHWKLFTPGS</sequence>
<comment type="similarity">
    <text evidence="1">Belongs to the peptidase S51 family.</text>
</comment>
<comment type="caution">
    <text evidence="5">The sequence shown here is derived from an EMBL/GenBank/DDBJ whole genome shotgun (WGS) entry which is preliminary data.</text>
</comment>
<accession>A0ABV0AMD3</accession>
<dbReference type="SUPFAM" id="SSF52317">
    <property type="entry name" value="Class I glutamine amidotransferase-like"/>
    <property type="match status" value="1"/>
</dbReference>
<evidence type="ECO:0000256" key="2">
    <source>
        <dbReference type="ARBA" id="ARBA00022670"/>
    </source>
</evidence>
<dbReference type="PANTHER" id="PTHR20842">
    <property type="entry name" value="PROTEASE S51 ALPHA-ASPARTYL DIPEPTIDASE"/>
    <property type="match status" value="1"/>
</dbReference>
<reference evidence="5 6" key="1">
    <citation type="submission" date="2024-05" db="EMBL/GenBank/DDBJ databases">
        <title>Microbispora sp.ZYX-F-249.</title>
        <authorList>
            <person name="Xie H."/>
        </authorList>
    </citation>
    <scope>NUCLEOTIDE SEQUENCE [LARGE SCALE GENOMIC DNA]</scope>
    <source>
        <strain evidence="5 6">ZYX-F-249</strain>
    </source>
</reference>
<evidence type="ECO:0000256" key="1">
    <source>
        <dbReference type="ARBA" id="ARBA00006534"/>
    </source>
</evidence>
<dbReference type="InterPro" id="IPR029062">
    <property type="entry name" value="Class_I_gatase-like"/>
</dbReference>
<name>A0ABV0AMD3_9ACTN</name>
<dbReference type="EMBL" id="JBDJAW010000005">
    <property type="protein sequence ID" value="MEN3535352.1"/>
    <property type="molecule type" value="Genomic_DNA"/>
</dbReference>
<evidence type="ECO:0000313" key="5">
    <source>
        <dbReference type="EMBL" id="MEN3535352.1"/>
    </source>
</evidence>
<evidence type="ECO:0000256" key="3">
    <source>
        <dbReference type="ARBA" id="ARBA00022801"/>
    </source>
</evidence>
<keyword evidence="6" id="KW-1185">Reference proteome</keyword>
<dbReference type="Gene3D" id="3.40.50.880">
    <property type="match status" value="1"/>
</dbReference>
<dbReference type="PANTHER" id="PTHR20842:SF0">
    <property type="entry name" value="ALPHA-ASPARTYL DIPEPTIDASE"/>
    <property type="match status" value="1"/>
</dbReference>
<keyword evidence="3" id="KW-0378">Hydrolase</keyword>
<organism evidence="5 6">
    <name type="scientific">Microbispora maris</name>
    <dbReference type="NCBI Taxonomy" id="3144104"/>
    <lineage>
        <taxon>Bacteria</taxon>
        <taxon>Bacillati</taxon>
        <taxon>Actinomycetota</taxon>
        <taxon>Actinomycetes</taxon>
        <taxon>Streptosporangiales</taxon>
        <taxon>Streptosporangiaceae</taxon>
        <taxon>Microbispora</taxon>
    </lineage>
</organism>